<organism evidence="2 3">
    <name type="scientific">Sphingobium psychrophilum</name>
    <dbReference type="NCBI Taxonomy" id="2728834"/>
    <lineage>
        <taxon>Bacteria</taxon>
        <taxon>Pseudomonadati</taxon>
        <taxon>Pseudomonadota</taxon>
        <taxon>Alphaproteobacteria</taxon>
        <taxon>Sphingomonadales</taxon>
        <taxon>Sphingomonadaceae</taxon>
        <taxon>Sphingobium</taxon>
    </lineage>
</organism>
<feature type="region of interest" description="Disordered" evidence="1">
    <location>
        <begin position="1"/>
        <end position="46"/>
    </location>
</feature>
<dbReference type="AlphaFoldDB" id="A0A7X9WZR8"/>
<accession>A0A7X9WZR8</accession>
<evidence type="ECO:0000313" key="3">
    <source>
        <dbReference type="Proteomes" id="UP000519023"/>
    </source>
</evidence>
<reference evidence="2 3" key="1">
    <citation type="submission" date="2020-04" db="EMBL/GenBank/DDBJ databases">
        <title>Sphingobium sp. AR-3-1 isolated from Arctic soil.</title>
        <authorList>
            <person name="Dahal R.H."/>
            <person name="Chaudhary D.K."/>
        </authorList>
    </citation>
    <scope>NUCLEOTIDE SEQUENCE [LARGE SCALE GENOMIC DNA]</scope>
    <source>
        <strain evidence="2 3">AR-3-1</strain>
    </source>
</reference>
<dbReference type="Proteomes" id="UP000519023">
    <property type="component" value="Unassembled WGS sequence"/>
</dbReference>
<evidence type="ECO:0000313" key="2">
    <source>
        <dbReference type="EMBL" id="NML12927.1"/>
    </source>
</evidence>
<proteinExistence type="predicted"/>
<feature type="compositionally biased region" description="Pro residues" evidence="1">
    <location>
        <begin position="37"/>
        <end position="46"/>
    </location>
</feature>
<dbReference type="RefSeq" id="WP_169575249.1">
    <property type="nucleotide sequence ID" value="NZ_JABBFV010000030.1"/>
</dbReference>
<evidence type="ECO:0000256" key="1">
    <source>
        <dbReference type="SAM" id="MobiDB-lite"/>
    </source>
</evidence>
<gene>
    <name evidence="2" type="ORF">HHL08_22810</name>
</gene>
<keyword evidence="3" id="KW-1185">Reference proteome</keyword>
<sequence>MAETQDEKKTRLAQALRDNLRRRKAQTREASREGATSPPPAAETKD</sequence>
<comment type="caution">
    <text evidence="2">The sequence shown here is derived from an EMBL/GenBank/DDBJ whole genome shotgun (WGS) entry which is preliminary data.</text>
</comment>
<feature type="compositionally biased region" description="Basic and acidic residues" evidence="1">
    <location>
        <begin position="1"/>
        <end position="10"/>
    </location>
</feature>
<dbReference type="EMBL" id="JABBFV010000030">
    <property type="protein sequence ID" value="NML12927.1"/>
    <property type="molecule type" value="Genomic_DNA"/>
</dbReference>
<name>A0A7X9WZR8_9SPHN</name>
<protein>
    <submittedName>
        <fullName evidence="2">Uncharacterized protein</fullName>
    </submittedName>
</protein>